<dbReference type="STRING" id="1331007.AALB_2894"/>
<evidence type="ECO:0000313" key="1">
    <source>
        <dbReference type="EMBL" id="GAD02814.1"/>
    </source>
</evidence>
<dbReference type="AlphaFoldDB" id="R9PN98"/>
<gene>
    <name evidence="1" type="ORF">AALB_2894</name>
</gene>
<protein>
    <submittedName>
        <fullName evidence="1">TPR domain protein</fullName>
    </submittedName>
</protein>
<accession>R9PN98</accession>
<comment type="caution">
    <text evidence="1">The sequence shown here is derived from an EMBL/GenBank/DDBJ whole genome shotgun (WGS) entry which is preliminary data.</text>
</comment>
<dbReference type="EMBL" id="BARX01000020">
    <property type="protein sequence ID" value="GAD02814.1"/>
    <property type="molecule type" value="Genomic_DNA"/>
</dbReference>
<organism evidence="1 2">
    <name type="scientific">Agarivorans albus MKT 106</name>
    <dbReference type="NCBI Taxonomy" id="1331007"/>
    <lineage>
        <taxon>Bacteria</taxon>
        <taxon>Pseudomonadati</taxon>
        <taxon>Pseudomonadota</taxon>
        <taxon>Gammaproteobacteria</taxon>
        <taxon>Alteromonadales</taxon>
        <taxon>Alteromonadaceae</taxon>
        <taxon>Agarivorans</taxon>
    </lineage>
</organism>
<reference evidence="1" key="1">
    <citation type="journal article" date="2013" name="Genome Announc.">
        <title>Draft Genome Sequence of Agarivorans albus Strain MKT 106T, an Agarolytic Marine Bacterium.</title>
        <authorList>
            <person name="Yasuike M."/>
            <person name="Nakamura Y."/>
            <person name="Kai W."/>
            <person name="Fujiwara A."/>
            <person name="Fukui Y."/>
            <person name="Satomi M."/>
            <person name="Sano M."/>
        </authorList>
    </citation>
    <scope>NUCLEOTIDE SEQUENCE [LARGE SCALE GENOMIC DNA]</scope>
</reference>
<name>R9PN98_AGAAL</name>
<proteinExistence type="predicted"/>
<evidence type="ECO:0000313" key="2">
    <source>
        <dbReference type="Proteomes" id="UP000014461"/>
    </source>
</evidence>
<keyword evidence="2" id="KW-1185">Reference proteome</keyword>
<dbReference type="Proteomes" id="UP000014461">
    <property type="component" value="Unassembled WGS sequence"/>
</dbReference>
<sequence>MQRVFQLQQDGELAKAISQLEQLKPSAKYDQAYIARMLGIYYWQDEQVALSKAKLAEAVNLQAFPPTTGMGNAKYAGRNITQ</sequence>